<dbReference type="EMBL" id="KN823165">
    <property type="protein sequence ID" value="KIO20690.1"/>
    <property type="molecule type" value="Genomic_DNA"/>
</dbReference>
<feature type="region of interest" description="Disordered" evidence="1">
    <location>
        <begin position="129"/>
        <end position="152"/>
    </location>
</feature>
<dbReference type="OrthoDB" id="3201268at2759"/>
<evidence type="ECO:0000256" key="1">
    <source>
        <dbReference type="SAM" id="MobiDB-lite"/>
    </source>
</evidence>
<dbReference type="AlphaFoldDB" id="A0A0C3PZ39"/>
<feature type="compositionally biased region" description="Polar residues" evidence="1">
    <location>
        <begin position="10"/>
        <end position="20"/>
    </location>
</feature>
<dbReference type="Proteomes" id="UP000054248">
    <property type="component" value="Unassembled WGS sequence"/>
</dbReference>
<protein>
    <submittedName>
        <fullName evidence="2">Uncharacterized protein</fullName>
    </submittedName>
</protein>
<proteinExistence type="predicted"/>
<dbReference type="HOGENOM" id="CLU_1171354_0_0_1"/>
<accession>A0A0C3PZ39</accession>
<gene>
    <name evidence="2" type="ORF">M407DRAFT_29682</name>
</gene>
<evidence type="ECO:0000313" key="2">
    <source>
        <dbReference type="EMBL" id="KIO20690.1"/>
    </source>
</evidence>
<reference evidence="2 3" key="1">
    <citation type="submission" date="2014-04" db="EMBL/GenBank/DDBJ databases">
        <authorList>
            <consortium name="DOE Joint Genome Institute"/>
            <person name="Kuo A."/>
            <person name="Girlanda M."/>
            <person name="Perotto S."/>
            <person name="Kohler A."/>
            <person name="Nagy L.G."/>
            <person name="Floudas D."/>
            <person name="Copeland A."/>
            <person name="Barry K.W."/>
            <person name="Cichocki N."/>
            <person name="Veneault-Fourrey C."/>
            <person name="LaButti K."/>
            <person name="Lindquist E.A."/>
            <person name="Lipzen A."/>
            <person name="Lundell T."/>
            <person name="Morin E."/>
            <person name="Murat C."/>
            <person name="Sun H."/>
            <person name="Tunlid A."/>
            <person name="Henrissat B."/>
            <person name="Grigoriev I.V."/>
            <person name="Hibbett D.S."/>
            <person name="Martin F."/>
            <person name="Nordberg H.P."/>
            <person name="Cantor M.N."/>
            <person name="Hua S.X."/>
        </authorList>
    </citation>
    <scope>NUCLEOTIDE SEQUENCE [LARGE SCALE GENOMIC DNA]</scope>
    <source>
        <strain evidence="2 3">MUT 4182</strain>
    </source>
</reference>
<keyword evidence="3" id="KW-1185">Reference proteome</keyword>
<organism evidence="2 3">
    <name type="scientific">Tulasnella calospora MUT 4182</name>
    <dbReference type="NCBI Taxonomy" id="1051891"/>
    <lineage>
        <taxon>Eukaryota</taxon>
        <taxon>Fungi</taxon>
        <taxon>Dikarya</taxon>
        <taxon>Basidiomycota</taxon>
        <taxon>Agaricomycotina</taxon>
        <taxon>Agaricomycetes</taxon>
        <taxon>Cantharellales</taxon>
        <taxon>Tulasnellaceae</taxon>
        <taxon>Tulasnella</taxon>
    </lineage>
</organism>
<sequence>MSHPVYLPSATIQPGNTSYRVETPPEPDNHIEDESSDLELDDQAYALKIEQEIGLGQPTEAEMQANQTTLYDWEKMKGDVRAEQAAKVTALSSLRDTVQKMSREDRFRATNLYAPPATVSQPTISAYPLTGPNGPPPPSVNQAGPTGGGTRGVSHSYQYALPAETPVESVPNASGWSNSGEIVDRLLEMAIETDRAKAESVRGGVLGAGLIPAGETASGIARASAYHQSTATFGPQL</sequence>
<evidence type="ECO:0000313" key="3">
    <source>
        <dbReference type="Proteomes" id="UP000054248"/>
    </source>
</evidence>
<feature type="region of interest" description="Disordered" evidence="1">
    <location>
        <begin position="1"/>
        <end position="33"/>
    </location>
</feature>
<reference evidence="3" key="2">
    <citation type="submission" date="2015-01" db="EMBL/GenBank/DDBJ databases">
        <title>Evolutionary Origins and Diversification of the Mycorrhizal Mutualists.</title>
        <authorList>
            <consortium name="DOE Joint Genome Institute"/>
            <consortium name="Mycorrhizal Genomics Consortium"/>
            <person name="Kohler A."/>
            <person name="Kuo A."/>
            <person name="Nagy L.G."/>
            <person name="Floudas D."/>
            <person name="Copeland A."/>
            <person name="Barry K.W."/>
            <person name="Cichocki N."/>
            <person name="Veneault-Fourrey C."/>
            <person name="LaButti K."/>
            <person name="Lindquist E.A."/>
            <person name="Lipzen A."/>
            <person name="Lundell T."/>
            <person name="Morin E."/>
            <person name="Murat C."/>
            <person name="Riley R."/>
            <person name="Ohm R."/>
            <person name="Sun H."/>
            <person name="Tunlid A."/>
            <person name="Henrissat B."/>
            <person name="Grigoriev I.V."/>
            <person name="Hibbett D.S."/>
            <person name="Martin F."/>
        </authorList>
    </citation>
    <scope>NUCLEOTIDE SEQUENCE [LARGE SCALE GENOMIC DNA]</scope>
    <source>
        <strain evidence="3">MUT 4182</strain>
    </source>
</reference>
<name>A0A0C3PZ39_9AGAM</name>